<sequence length="115" mass="10859">MGVSGAGDPVVPAYGGVVEGSVVESAGGATSVAIPQGGAGNGSSGVGAALGSGAEGAGGAGSAVGGAGSGAGGVGMSAAEVDGLARRLYEPIARRLRAELWVDRERTGTLMDRMW</sequence>
<dbReference type="EMBL" id="BAABAA010000009">
    <property type="protein sequence ID" value="GAA3582084.1"/>
    <property type="molecule type" value="Genomic_DNA"/>
</dbReference>
<gene>
    <name evidence="2" type="ORF">GCM10022235_60590</name>
</gene>
<protein>
    <submittedName>
        <fullName evidence="2">Uncharacterized protein</fullName>
    </submittedName>
</protein>
<name>A0ABP6YGT4_9ACTN</name>
<feature type="compositionally biased region" description="Gly residues" evidence="1">
    <location>
        <begin position="37"/>
        <end position="74"/>
    </location>
</feature>
<evidence type="ECO:0000256" key="1">
    <source>
        <dbReference type="SAM" id="MobiDB-lite"/>
    </source>
</evidence>
<evidence type="ECO:0000313" key="2">
    <source>
        <dbReference type="EMBL" id="GAA3582084.1"/>
    </source>
</evidence>
<feature type="region of interest" description="Disordered" evidence="1">
    <location>
        <begin position="31"/>
        <end position="74"/>
    </location>
</feature>
<organism evidence="2 3">
    <name type="scientific">Kribbella ginsengisoli</name>
    <dbReference type="NCBI Taxonomy" id="363865"/>
    <lineage>
        <taxon>Bacteria</taxon>
        <taxon>Bacillati</taxon>
        <taxon>Actinomycetota</taxon>
        <taxon>Actinomycetes</taxon>
        <taxon>Propionibacteriales</taxon>
        <taxon>Kribbellaceae</taxon>
        <taxon>Kribbella</taxon>
    </lineage>
</organism>
<comment type="caution">
    <text evidence="2">The sequence shown here is derived from an EMBL/GenBank/DDBJ whole genome shotgun (WGS) entry which is preliminary data.</text>
</comment>
<evidence type="ECO:0000313" key="3">
    <source>
        <dbReference type="Proteomes" id="UP001501222"/>
    </source>
</evidence>
<reference evidence="3" key="1">
    <citation type="journal article" date="2019" name="Int. J. Syst. Evol. Microbiol.">
        <title>The Global Catalogue of Microorganisms (GCM) 10K type strain sequencing project: providing services to taxonomists for standard genome sequencing and annotation.</title>
        <authorList>
            <consortium name="The Broad Institute Genomics Platform"/>
            <consortium name="The Broad Institute Genome Sequencing Center for Infectious Disease"/>
            <person name="Wu L."/>
            <person name="Ma J."/>
        </authorList>
    </citation>
    <scope>NUCLEOTIDE SEQUENCE [LARGE SCALE GENOMIC DNA]</scope>
    <source>
        <strain evidence="3">JCM 16928</strain>
    </source>
</reference>
<keyword evidence="3" id="KW-1185">Reference proteome</keyword>
<accession>A0ABP6YGT4</accession>
<dbReference type="Proteomes" id="UP001501222">
    <property type="component" value="Unassembled WGS sequence"/>
</dbReference>
<proteinExistence type="predicted"/>